<dbReference type="Proteomes" id="UP000054624">
    <property type="component" value="Unassembled WGS sequence"/>
</dbReference>
<evidence type="ECO:0000256" key="1">
    <source>
        <dbReference type="SAM" id="Phobius"/>
    </source>
</evidence>
<dbReference type="STRING" id="1777137.AWB76_07297"/>
<organism evidence="2 3">
    <name type="scientific">Caballeronia temeraria</name>
    <dbReference type="NCBI Taxonomy" id="1777137"/>
    <lineage>
        <taxon>Bacteria</taxon>
        <taxon>Pseudomonadati</taxon>
        <taxon>Pseudomonadota</taxon>
        <taxon>Betaproteobacteria</taxon>
        <taxon>Burkholderiales</taxon>
        <taxon>Burkholderiaceae</taxon>
        <taxon>Caballeronia</taxon>
    </lineage>
</organism>
<dbReference type="EMBL" id="FCOI02000048">
    <property type="protein sequence ID" value="SAK96463.1"/>
    <property type="molecule type" value="Genomic_DNA"/>
</dbReference>
<dbReference type="AlphaFoldDB" id="A0A158DPP9"/>
<gene>
    <name evidence="2" type="ORF">AWB76_07297</name>
</gene>
<proteinExistence type="predicted"/>
<sequence length="89" mass="9399">MLIVGVLLVLMAVGRKNVERLPITGAMLYLVVGFVLGPASIGLLMIDLESHIRLLRTLTEVGLATGPALLLASTLGPTDPVLANELRVK</sequence>
<keyword evidence="1" id="KW-0472">Membrane</keyword>
<accession>A0A158DPP9</accession>
<protein>
    <submittedName>
        <fullName evidence="2">Sodium/hydrogen exchanger</fullName>
    </submittedName>
</protein>
<keyword evidence="1" id="KW-1133">Transmembrane helix</keyword>
<reference evidence="3" key="1">
    <citation type="submission" date="2016-01" db="EMBL/GenBank/DDBJ databases">
        <authorList>
            <person name="Peeters Charlotte."/>
        </authorList>
    </citation>
    <scope>NUCLEOTIDE SEQUENCE [LARGE SCALE GENOMIC DNA]</scope>
</reference>
<evidence type="ECO:0000313" key="3">
    <source>
        <dbReference type="Proteomes" id="UP000054624"/>
    </source>
</evidence>
<feature type="transmembrane region" description="Helical" evidence="1">
    <location>
        <begin position="24"/>
        <end position="46"/>
    </location>
</feature>
<evidence type="ECO:0000313" key="2">
    <source>
        <dbReference type="EMBL" id="SAK96463.1"/>
    </source>
</evidence>
<keyword evidence="3" id="KW-1185">Reference proteome</keyword>
<keyword evidence="1" id="KW-0812">Transmembrane</keyword>
<dbReference type="OrthoDB" id="9810860at2"/>
<dbReference type="RefSeq" id="WP_061164819.1">
    <property type="nucleotide sequence ID" value="NZ_FCOI02000048.1"/>
</dbReference>
<name>A0A158DPP9_9BURK</name>